<evidence type="ECO:0000313" key="1">
    <source>
        <dbReference type="EMBL" id="AQQ15063.1"/>
    </source>
</evidence>
<dbReference type="Proteomes" id="UP000217209">
    <property type="component" value="Chromosome"/>
</dbReference>
<dbReference type="AlphaFoldDB" id="A0A1Q2HW47"/>
<sequence length="63" mass="6863">MDVGKTAARDVAELGDRTWKSTLDSMQLEGRSLPGNYQREPRTALALSELRKTRAGASGCPLE</sequence>
<organism evidence="1 2">
    <name type="scientific">Corynebacterium glaucum</name>
    <dbReference type="NCBI Taxonomy" id="187491"/>
    <lineage>
        <taxon>Bacteria</taxon>
        <taxon>Bacillati</taxon>
        <taxon>Actinomycetota</taxon>
        <taxon>Actinomycetes</taxon>
        <taxon>Mycobacteriales</taxon>
        <taxon>Corynebacteriaceae</taxon>
        <taxon>Corynebacterium</taxon>
    </lineage>
</organism>
<keyword evidence="2" id="KW-1185">Reference proteome</keyword>
<name>A0A1Q2HW47_9CORY</name>
<proteinExistence type="predicted"/>
<dbReference type="EMBL" id="CP019688">
    <property type="protein sequence ID" value="AQQ15063.1"/>
    <property type="molecule type" value="Genomic_DNA"/>
</dbReference>
<dbReference type="KEGG" id="cgv:CGLAU_05460"/>
<accession>A0A1Q2HW47</accession>
<protein>
    <submittedName>
        <fullName evidence="1">Uncharacterized protein</fullName>
    </submittedName>
</protein>
<evidence type="ECO:0000313" key="2">
    <source>
        <dbReference type="Proteomes" id="UP000217209"/>
    </source>
</evidence>
<reference evidence="1 2" key="1">
    <citation type="submission" date="2016-12" db="EMBL/GenBank/DDBJ databases">
        <authorList>
            <person name="Song W.-J."/>
            <person name="Kurnit D.M."/>
        </authorList>
    </citation>
    <scope>NUCLEOTIDE SEQUENCE [LARGE SCALE GENOMIC DNA]</scope>
    <source>
        <strain evidence="1 2">DSM 30827</strain>
    </source>
</reference>
<gene>
    <name evidence="1" type="ORF">CGLAU_05460</name>
</gene>